<dbReference type="EMBL" id="JABSTQ010001007">
    <property type="protein sequence ID" value="KAG0445058.1"/>
    <property type="molecule type" value="Genomic_DNA"/>
</dbReference>
<evidence type="ECO:0000313" key="1">
    <source>
        <dbReference type="EMBL" id="KAG0445058.1"/>
    </source>
</evidence>
<organism evidence="1 2">
    <name type="scientific">Ixodes persulcatus</name>
    <name type="common">Taiga tick</name>
    <dbReference type="NCBI Taxonomy" id="34615"/>
    <lineage>
        <taxon>Eukaryota</taxon>
        <taxon>Metazoa</taxon>
        <taxon>Ecdysozoa</taxon>
        <taxon>Arthropoda</taxon>
        <taxon>Chelicerata</taxon>
        <taxon>Arachnida</taxon>
        <taxon>Acari</taxon>
        <taxon>Parasitiformes</taxon>
        <taxon>Ixodida</taxon>
        <taxon>Ixodoidea</taxon>
        <taxon>Ixodidae</taxon>
        <taxon>Ixodinae</taxon>
        <taxon>Ixodes</taxon>
    </lineage>
</organism>
<reference evidence="1 2" key="1">
    <citation type="journal article" date="2020" name="Cell">
        <title>Large-Scale Comparative Analyses of Tick Genomes Elucidate Their Genetic Diversity and Vector Capacities.</title>
        <authorList>
            <consortium name="Tick Genome and Microbiome Consortium (TIGMIC)"/>
            <person name="Jia N."/>
            <person name="Wang J."/>
            <person name="Shi W."/>
            <person name="Du L."/>
            <person name="Sun Y."/>
            <person name="Zhan W."/>
            <person name="Jiang J.F."/>
            <person name="Wang Q."/>
            <person name="Zhang B."/>
            <person name="Ji P."/>
            <person name="Bell-Sakyi L."/>
            <person name="Cui X.M."/>
            <person name="Yuan T.T."/>
            <person name="Jiang B.G."/>
            <person name="Yang W.F."/>
            <person name="Lam T.T."/>
            <person name="Chang Q.C."/>
            <person name="Ding S.J."/>
            <person name="Wang X.J."/>
            <person name="Zhu J.G."/>
            <person name="Ruan X.D."/>
            <person name="Zhao L."/>
            <person name="Wei J.T."/>
            <person name="Ye R.Z."/>
            <person name="Que T.C."/>
            <person name="Du C.H."/>
            <person name="Zhou Y.H."/>
            <person name="Cheng J.X."/>
            <person name="Dai P.F."/>
            <person name="Guo W.B."/>
            <person name="Han X.H."/>
            <person name="Huang E.J."/>
            <person name="Li L.F."/>
            <person name="Wei W."/>
            <person name="Gao Y.C."/>
            <person name="Liu J.Z."/>
            <person name="Shao H.Z."/>
            <person name="Wang X."/>
            <person name="Wang C.C."/>
            <person name="Yang T.C."/>
            <person name="Huo Q.B."/>
            <person name="Li W."/>
            <person name="Chen H.Y."/>
            <person name="Chen S.E."/>
            <person name="Zhou L.G."/>
            <person name="Ni X.B."/>
            <person name="Tian J.H."/>
            <person name="Sheng Y."/>
            <person name="Liu T."/>
            <person name="Pan Y.S."/>
            <person name="Xia L.Y."/>
            <person name="Li J."/>
            <person name="Zhao F."/>
            <person name="Cao W.C."/>
        </authorList>
    </citation>
    <scope>NUCLEOTIDE SEQUENCE [LARGE SCALE GENOMIC DNA]</scope>
    <source>
        <strain evidence="1">Iper-2018</strain>
    </source>
</reference>
<dbReference type="Proteomes" id="UP000805193">
    <property type="component" value="Unassembled WGS sequence"/>
</dbReference>
<proteinExistence type="predicted"/>
<evidence type="ECO:0000313" key="2">
    <source>
        <dbReference type="Proteomes" id="UP000805193"/>
    </source>
</evidence>
<comment type="caution">
    <text evidence="1">The sequence shown here is derived from an EMBL/GenBank/DDBJ whole genome shotgun (WGS) entry which is preliminary data.</text>
</comment>
<keyword evidence="2" id="KW-1185">Reference proteome</keyword>
<protein>
    <submittedName>
        <fullName evidence="1">Uncharacterized protein</fullName>
    </submittedName>
</protein>
<gene>
    <name evidence="1" type="ORF">HPB47_000625</name>
</gene>
<sequence>MTGRLTTLGDVSIPSKIGKSLELGPTFCIEPAPRPPELVTLARKVAYKATEAERPRTARECSLDIGCYVGPGYMGKKNSDQGGSSRASQSW</sequence>
<name>A0AC60R1T3_IXOPE</name>
<accession>A0AC60R1T3</accession>